<proteinExistence type="predicted"/>
<reference evidence="2 3" key="1">
    <citation type="submission" date="2023-10" db="EMBL/GenBank/DDBJ databases">
        <title>Draft genome sequence of Xylaria bambusicola isolate GMP-LS, the root and basal stem rot pathogen of sugarcane in Indonesia.</title>
        <authorList>
            <person name="Selvaraj P."/>
            <person name="Muralishankar V."/>
            <person name="Muruganantham S."/>
            <person name="Sp S."/>
            <person name="Haryani S."/>
            <person name="Lau K.J.X."/>
            <person name="Naqvi N.I."/>
        </authorList>
    </citation>
    <scope>NUCLEOTIDE SEQUENCE [LARGE SCALE GENOMIC DNA]</scope>
    <source>
        <strain evidence="2">GMP-LS</strain>
    </source>
</reference>
<name>A0AAN7UKI1_9PEZI</name>
<sequence length="191" mass="22430">MPEYEYIRRSPTPLVRPRSFSYQSRPRHCRLRCPENCACVSVGEWNDLAMGERTAREAADALRTELRATSRENMRLQASRRELQAELEQLRAGHGDAGAKFRRRVAKLAAEVDDLRREKEVADIRIREISQTVTDKNLEIDQLQEENRQLARIHKRDKQDAREAWTLVGELQRRLRDCRHVFGFPRPYGYA</sequence>
<gene>
    <name evidence="2" type="ORF">RRF57_009969</name>
</gene>
<organism evidence="2 3">
    <name type="scientific">Xylaria bambusicola</name>
    <dbReference type="NCBI Taxonomy" id="326684"/>
    <lineage>
        <taxon>Eukaryota</taxon>
        <taxon>Fungi</taxon>
        <taxon>Dikarya</taxon>
        <taxon>Ascomycota</taxon>
        <taxon>Pezizomycotina</taxon>
        <taxon>Sordariomycetes</taxon>
        <taxon>Xylariomycetidae</taxon>
        <taxon>Xylariales</taxon>
        <taxon>Xylariaceae</taxon>
        <taxon>Xylaria</taxon>
    </lineage>
</organism>
<dbReference type="Proteomes" id="UP001305414">
    <property type="component" value="Unassembled WGS sequence"/>
</dbReference>
<evidence type="ECO:0000313" key="2">
    <source>
        <dbReference type="EMBL" id="KAK5634255.1"/>
    </source>
</evidence>
<dbReference type="EMBL" id="JAWHQM010000039">
    <property type="protein sequence ID" value="KAK5634255.1"/>
    <property type="molecule type" value="Genomic_DNA"/>
</dbReference>
<accession>A0AAN7UKI1</accession>
<keyword evidence="1" id="KW-0175">Coiled coil</keyword>
<evidence type="ECO:0000256" key="1">
    <source>
        <dbReference type="SAM" id="Coils"/>
    </source>
</evidence>
<evidence type="ECO:0000313" key="3">
    <source>
        <dbReference type="Proteomes" id="UP001305414"/>
    </source>
</evidence>
<feature type="coiled-coil region" evidence="1">
    <location>
        <begin position="59"/>
        <end position="160"/>
    </location>
</feature>
<keyword evidence="3" id="KW-1185">Reference proteome</keyword>
<protein>
    <submittedName>
        <fullName evidence="2">Uncharacterized protein</fullName>
    </submittedName>
</protein>
<dbReference type="AlphaFoldDB" id="A0AAN7UKI1"/>
<comment type="caution">
    <text evidence="2">The sequence shown here is derived from an EMBL/GenBank/DDBJ whole genome shotgun (WGS) entry which is preliminary data.</text>
</comment>